<reference evidence="1 2" key="1">
    <citation type="submission" date="2014-11" db="EMBL/GenBank/DDBJ databases">
        <title>Complete Genome Sequence of Pseudoalteromonas sp. Strain OCN003 Isolated from Kaneohe Bay, Oahu, Hawaii.</title>
        <authorList>
            <person name="Beurmann S."/>
            <person name="Videau P."/>
            <person name="Ushijima B."/>
            <person name="Smith A.M."/>
            <person name="Aeby G.S."/>
            <person name="Callahan S.M."/>
            <person name="Belcaid M."/>
        </authorList>
    </citation>
    <scope>NUCLEOTIDE SEQUENCE [LARGE SCALE GENOMIC DNA]</scope>
    <source>
        <strain evidence="1 2">OCN003</strain>
    </source>
</reference>
<dbReference type="HOGENOM" id="CLU_899764_0_0_6"/>
<keyword evidence="2" id="KW-1185">Reference proteome</keyword>
<organism evidence="1 2">
    <name type="scientific">Pseudoalteromonas piratica</name>
    <dbReference type="NCBI Taxonomy" id="1348114"/>
    <lineage>
        <taxon>Bacteria</taxon>
        <taxon>Pseudomonadati</taxon>
        <taxon>Pseudomonadota</taxon>
        <taxon>Gammaproteobacteria</taxon>
        <taxon>Alteromonadales</taxon>
        <taxon>Pseudoalteromonadaceae</taxon>
        <taxon>Pseudoalteromonas</taxon>
    </lineage>
</organism>
<evidence type="ECO:0000313" key="1">
    <source>
        <dbReference type="EMBL" id="AIY65198.1"/>
    </source>
</evidence>
<evidence type="ECO:0000313" key="2">
    <source>
        <dbReference type="Proteomes" id="UP000030341"/>
    </source>
</evidence>
<dbReference type="Proteomes" id="UP000030341">
    <property type="component" value="Chromosome 1"/>
</dbReference>
<name>A0A0A7EF89_9GAMM</name>
<proteinExistence type="predicted"/>
<dbReference type="KEGG" id="pseo:OM33_08520"/>
<dbReference type="AlphaFoldDB" id="A0A0A7EF89"/>
<dbReference type="eggNOG" id="ENOG502ZAKV">
    <property type="taxonomic scope" value="Bacteria"/>
</dbReference>
<dbReference type="Pfam" id="PF18906">
    <property type="entry name" value="Phage_tube_2"/>
    <property type="match status" value="1"/>
</dbReference>
<dbReference type="EMBL" id="CP009888">
    <property type="protein sequence ID" value="AIY65198.1"/>
    <property type="molecule type" value="Genomic_DNA"/>
</dbReference>
<dbReference type="OrthoDB" id="6147138at2"/>
<gene>
    <name evidence="1" type="ORF">OM33_08520</name>
</gene>
<dbReference type="InterPro" id="IPR044000">
    <property type="entry name" value="Phage_tube_2"/>
</dbReference>
<protein>
    <submittedName>
        <fullName evidence="1">Uncharacterized protein</fullName>
    </submittedName>
</protein>
<dbReference type="RefSeq" id="WP_038640859.1">
    <property type="nucleotide sequence ID" value="NZ_CP009888.1"/>
</dbReference>
<sequence>MKLNSILLAMLEVSEGVDPGVDGTHVMETVDGISVTQYDGEKVTRNVDSVIPSVGPEINKSPHSTWSFNIDAAGSGTKGTAPAFGCLLQACGFVETVDTATPGSETVTYELSHNKSKTVTLVRHTGGKMIQKTHGVRGELSIDFNQFVRMQFGNCKGSYVRPSPGGNPVTIAYSNYADPLPINKDNTVTVELGGQALKMTGGSINFGGGVNHRNIPNSESSAHGDFEPTGQVTFIAPDIAAKNYFADAESHNGVTEQAFKLVHGTVGGNIIEIVSARVQLSNISESDIDGDVGFQADIRFLEAPKLIFK</sequence>
<dbReference type="STRING" id="1348114.OM33_08520"/>
<accession>A0A0A7EF89</accession>